<gene>
    <name evidence="1" type="ORF">LCGC14_0369790</name>
</gene>
<sequence length="74" mass="8581">MRWKKLYSTSIKVCLSTDIRDIMKSRLPATPEFLDQLENIVQLIIEVVPEHMEYSHEDYISMVVGGKDDATRVP</sequence>
<dbReference type="AlphaFoldDB" id="A0A0F9T5G7"/>
<organism evidence="1">
    <name type="scientific">marine sediment metagenome</name>
    <dbReference type="NCBI Taxonomy" id="412755"/>
    <lineage>
        <taxon>unclassified sequences</taxon>
        <taxon>metagenomes</taxon>
        <taxon>ecological metagenomes</taxon>
    </lineage>
</organism>
<reference evidence="1" key="1">
    <citation type="journal article" date="2015" name="Nature">
        <title>Complex archaea that bridge the gap between prokaryotes and eukaryotes.</title>
        <authorList>
            <person name="Spang A."/>
            <person name="Saw J.H."/>
            <person name="Jorgensen S.L."/>
            <person name="Zaremba-Niedzwiedzka K."/>
            <person name="Martijn J."/>
            <person name="Lind A.E."/>
            <person name="van Eijk R."/>
            <person name="Schleper C."/>
            <person name="Guy L."/>
            <person name="Ettema T.J."/>
        </authorList>
    </citation>
    <scope>NUCLEOTIDE SEQUENCE</scope>
</reference>
<protein>
    <submittedName>
        <fullName evidence="1">Uncharacterized protein</fullName>
    </submittedName>
</protein>
<dbReference type="EMBL" id="LAZR01000295">
    <property type="protein sequence ID" value="KKN76470.1"/>
    <property type="molecule type" value="Genomic_DNA"/>
</dbReference>
<proteinExistence type="predicted"/>
<comment type="caution">
    <text evidence="1">The sequence shown here is derived from an EMBL/GenBank/DDBJ whole genome shotgun (WGS) entry which is preliminary data.</text>
</comment>
<accession>A0A0F9T5G7</accession>
<evidence type="ECO:0000313" key="1">
    <source>
        <dbReference type="EMBL" id="KKN76470.1"/>
    </source>
</evidence>
<name>A0A0F9T5G7_9ZZZZ</name>